<dbReference type="AlphaFoldDB" id="M2XSV1"/>
<keyword evidence="2" id="KW-0472">Membrane</keyword>
<name>M2XSV1_GALSU</name>
<sequence length="706" mass="81800">MQLIENSHWIEFVSFADNTSHVQLDCYRRRDKLVCKQPQNVSSQQRRKHRIISSFQQTRNIYSQCAYSHGSGSGKPPFSSSFHSEESPLDPEDHSLLLVGGLSLNDWLNKLVKRESVNSAKPSEGLMNKDDEQNRKVRKIVIEDSRVLNRDVVRRTVEPLYGKKLDPVLVKDVITTLNVWYEENGYKFSRINKSGPFRNGVLSFRAIEPRFAGIRLVYLDDNREPCNKGRTKSDTIEKAVGIQRGQVFRWSDRYWERITELGLFDYVRAELELRDDQSVMVILRVRERPYSRFEPGIGYGSGEFFGELSFQDNNLFGRNQFLQFELQKRQSQHSLLSLEWEDPRVGQWFGYRFKVYRDLDEKHLSSRSGLTFKVFSRLVKHLFVDLSSTLERTMPLGAEDSTRPSYDINKYLLGMISLGITYDDRYPPKNVQSGQRLVIHLSDAIPWNESFSSFIKGDIQIAKYLKLPLGSTLVYGVSGKSASESLPELEKHRLGGMGSLRGYSTGALGTAVSSLQQTWELRFPIVDRISGVFFYDCLDETGSFWKHPKRLGWSKGVGLRIAEMIRLDYAWKQDGSGMMHVEMINSFFILYDHTMDDDAIQVERELAIRKRLGKIFKRKREDFNTEEEFNDYLEAFEDVVYQLSEGTNSDETQESMEKLKKYIKDTGRQDILENVQILDTENNEQLPSFIFLDPARPAKPMPSFRI</sequence>
<dbReference type="Gene3D" id="2.40.160.50">
    <property type="entry name" value="membrane protein fhac: a member of the omp85/tpsb transporter family"/>
    <property type="match status" value="1"/>
</dbReference>
<feature type="domain" description="MAT1 centre" evidence="5">
    <location>
        <begin position="599"/>
        <end position="682"/>
    </location>
</feature>
<dbReference type="InterPro" id="IPR039910">
    <property type="entry name" value="D15-like"/>
</dbReference>
<evidence type="ECO:0000256" key="2">
    <source>
        <dbReference type="ARBA" id="ARBA00023136"/>
    </source>
</evidence>
<dbReference type="OMA" id="YWERITE"/>
<keyword evidence="7" id="KW-1185">Reference proteome</keyword>
<feature type="region of interest" description="Disordered" evidence="3">
    <location>
        <begin position="68"/>
        <end position="87"/>
    </location>
</feature>
<evidence type="ECO:0000259" key="4">
    <source>
        <dbReference type="Pfam" id="PF01103"/>
    </source>
</evidence>
<gene>
    <name evidence="6" type="ORF">Gasu_56400</name>
</gene>
<protein>
    <submittedName>
        <fullName evidence="6">Outer membrane protein (Plastid)</fullName>
    </submittedName>
</protein>
<dbReference type="Proteomes" id="UP000030680">
    <property type="component" value="Unassembled WGS sequence"/>
</dbReference>
<dbReference type="eggNOG" id="ENOG502QSQ3">
    <property type="taxonomic scope" value="Eukaryota"/>
</dbReference>
<dbReference type="GeneID" id="17085697"/>
<dbReference type="InterPro" id="IPR000184">
    <property type="entry name" value="Bac_surfAg_D15"/>
</dbReference>
<organism evidence="6 7">
    <name type="scientific">Galdieria sulphuraria</name>
    <name type="common">Red alga</name>
    <dbReference type="NCBI Taxonomy" id="130081"/>
    <lineage>
        <taxon>Eukaryota</taxon>
        <taxon>Rhodophyta</taxon>
        <taxon>Bangiophyceae</taxon>
        <taxon>Galdieriales</taxon>
        <taxon>Galdieriaceae</taxon>
        <taxon>Galdieria</taxon>
    </lineage>
</organism>
<feature type="compositionally biased region" description="Low complexity" evidence="3">
    <location>
        <begin position="68"/>
        <end position="82"/>
    </location>
</feature>
<dbReference type="Gramene" id="EME26743">
    <property type="protein sequence ID" value="EME26743"/>
    <property type="gene ID" value="Gasu_56400"/>
</dbReference>
<dbReference type="PANTHER" id="PTHR12815">
    <property type="entry name" value="SORTING AND ASSEMBLY MACHINERY SAMM50 PROTEIN FAMILY MEMBER"/>
    <property type="match status" value="1"/>
</dbReference>
<dbReference type="InterPro" id="IPR015877">
    <property type="entry name" value="MAT1_centre"/>
</dbReference>
<dbReference type="Pfam" id="PF06391">
    <property type="entry name" value="MAT1"/>
    <property type="match status" value="1"/>
</dbReference>
<evidence type="ECO:0000313" key="7">
    <source>
        <dbReference type="Proteomes" id="UP000030680"/>
    </source>
</evidence>
<dbReference type="GO" id="GO:0019867">
    <property type="term" value="C:outer membrane"/>
    <property type="evidence" value="ECO:0007669"/>
    <property type="project" value="InterPro"/>
</dbReference>
<dbReference type="KEGG" id="gsl:Gasu_56400"/>
<evidence type="ECO:0000259" key="5">
    <source>
        <dbReference type="Pfam" id="PF06391"/>
    </source>
</evidence>
<evidence type="ECO:0000256" key="3">
    <source>
        <dbReference type="SAM" id="MobiDB-lite"/>
    </source>
</evidence>
<dbReference type="EMBL" id="KB454543">
    <property type="protein sequence ID" value="EME26743.1"/>
    <property type="molecule type" value="Genomic_DNA"/>
</dbReference>
<dbReference type="Gene3D" id="3.10.20.310">
    <property type="entry name" value="membrane protein fhac"/>
    <property type="match status" value="2"/>
</dbReference>
<dbReference type="RefSeq" id="XP_005703263.1">
    <property type="nucleotide sequence ID" value="XM_005703206.1"/>
</dbReference>
<accession>M2XSV1</accession>
<dbReference type="Pfam" id="PF01103">
    <property type="entry name" value="Omp85"/>
    <property type="match status" value="1"/>
</dbReference>
<reference evidence="7" key="1">
    <citation type="journal article" date="2013" name="Science">
        <title>Gene transfer from bacteria and archaea facilitated evolution of an extremophilic eukaryote.</title>
        <authorList>
            <person name="Schonknecht G."/>
            <person name="Chen W.H."/>
            <person name="Ternes C.M."/>
            <person name="Barbier G.G."/>
            <person name="Shrestha R.P."/>
            <person name="Stanke M."/>
            <person name="Brautigam A."/>
            <person name="Baker B.J."/>
            <person name="Banfield J.F."/>
            <person name="Garavito R.M."/>
            <person name="Carr K."/>
            <person name="Wilkerson C."/>
            <person name="Rensing S.A."/>
            <person name="Gagneul D."/>
            <person name="Dickenson N.E."/>
            <person name="Oesterhelt C."/>
            <person name="Lercher M.J."/>
            <person name="Weber A.P."/>
        </authorList>
    </citation>
    <scope>NUCLEOTIDE SEQUENCE [LARGE SCALE GENOMIC DNA]</scope>
    <source>
        <strain evidence="7">074W</strain>
    </source>
</reference>
<dbReference type="OrthoDB" id="5963at2759"/>
<dbReference type="STRING" id="130081.M2XSV1"/>
<proteinExistence type="predicted"/>
<evidence type="ECO:0000256" key="1">
    <source>
        <dbReference type="ARBA" id="ARBA00004370"/>
    </source>
</evidence>
<comment type="subcellular location">
    <subcellularLocation>
        <location evidence="1">Membrane</location>
    </subcellularLocation>
</comment>
<feature type="domain" description="Bacterial surface antigen (D15)" evidence="4">
    <location>
        <begin position="314"/>
        <end position="574"/>
    </location>
</feature>
<evidence type="ECO:0000313" key="6">
    <source>
        <dbReference type="EMBL" id="EME26743.1"/>
    </source>
</evidence>
<dbReference type="PANTHER" id="PTHR12815:SF42">
    <property type="entry name" value="BACTERIAL SURFACE ANTIGEN (D15) DOMAIN-CONTAINING PROTEIN"/>
    <property type="match status" value="1"/>
</dbReference>